<dbReference type="Proteomes" id="UP000276215">
    <property type="component" value="Unassembled WGS sequence"/>
</dbReference>
<keyword evidence="2" id="KW-1185">Reference proteome</keyword>
<organism evidence="1 2">
    <name type="scientific">Choiromyces venosus 120613-1</name>
    <dbReference type="NCBI Taxonomy" id="1336337"/>
    <lineage>
        <taxon>Eukaryota</taxon>
        <taxon>Fungi</taxon>
        <taxon>Dikarya</taxon>
        <taxon>Ascomycota</taxon>
        <taxon>Pezizomycotina</taxon>
        <taxon>Pezizomycetes</taxon>
        <taxon>Pezizales</taxon>
        <taxon>Tuberaceae</taxon>
        <taxon>Choiromyces</taxon>
    </lineage>
</organism>
<gene>
    <name evidence="1" type="ORF">L873DRAFT_1849144</name>
</gene>
<protein>
    <submittedName>
        <fullName evidence="1">Uncharacterized protein</fullName>
    </submittedName>
</protein>
<proteinExistence type="predicted"/>
<accession>A0A3N4J7F0</accession>
<sequence length="313" mass="32835">MPCLPTLAVVGCLSSRIRNLYANAGIPLPARIDPPTVASVHRQDLSSQHAVIAGIQVIVPTVATEQGRDISSAHDGIPGITRIVTPTVSTAECQDLSSENPGIQLPTSSQVGAPAVAAKQGGDISSPHAGTPVTTRIVSPPGAAVQVEGPSSAQAGIPVAERIVSPLGAAMQVEDLSSASLGLPAIIQIDPPMVLGQDRSSSTADIHTQASPRMVIRLPRWARLGTHVFKLRYPIAMAFTLVGRGYHLSDWSFEQCPAKSRAALNKICHFSYMCLIMLVLDAIVSGLPWYVGRYVSFVYGPGEVEEGGVGALQ</sequence>
<dbReference type="AlphaFoldDB" id="A0A3N4J7F0"/>
<evidence type="ECO:0000313" key="1">
    <source>
        <dbReference type="EMBL" id="RPA89784.1"/>
    </source>
</evidence>
<reference evidence="1 2" key="1">
    <citation type="journal article" date="2018" name="Nat. Ecol. Evol.">
        <title>Pezizomycetes genomes reveal the molecular basis of ectomycorrhizal truffle lifestyle.</title>
        <authorList>
            <person name="Murat C."/>
            <person name="Payen T."/>
            <person name="Noel B."/>
            <person name="Kuo A."/>
            <person name="Morin E."/>
            <person name="Chen J."/>
            <person name="Kohler A."/>
            <person name="Krizsan K."/>
            <person name="Balestrini R."/>
            <person name="Da Silva C."/>
            <person name="Montanini B."/>
            <person name="Hainaut M."/>
            <person name="Levati E."/>
            <person name="Barry K.W."/>
            <person name="Belfiori B."/>
            <person name="Cichocki N."/>
            <person name="Clum A."/>
            <person name="Dockter R.B."/>
            <person name="Fauchery L."/>
            <person name="Guy J."/>
            <person name="Iotti M."/>
            <person name="Le Tacon F."/>
            <person name="Lindquist E.A."/>
            <person name="Lipzen A."/>
            <person name="Malagnac F."/>
            <person name="Mello A."/>
            <person name="Molinier V."/>
            <person name="Miyauchi S."/>
            <person name="Poulain J."/>
            <person name="Riccioni C."/>
            <person name="Rubini A."/>
            <person name="Sitrit Y."/>
            <person name="Splivallo R."/>
            <person name="Traeger S."/>
            <person name="Wang M."/>
            <person name="Zifcakova L."/>
            <person name="Wipf D."/>
            <person name="Zambonelli A."/>
            <person name="Paolocci F."/>
            <person name="Nowrousian M."/>
            <person name="Ottonello S."/>
            <person name="Baldrian P."/>
            <person name="Spatafora J.W."/>
            <person name="Henrissat B."/>
            <person name="Nagy L.G."/>
            <person name="Aury J.M."/>
            <person name="Wincker P."/>
            <person name="Grigoriev I.V."/>
            <person name="Bonfante P."/>
            <person name="Martin F.M."/>
        </authorList>
    </citation>
    <scope>NUCLEOTIDE SEQUENCE [LARGE SCALE GENOMIC DNA]</scope>
    <source>
        <strain evidence="1 2">120613-1</strain>
    </source>
</reference>
<dbReference type="EMBL" id="ML120555">
    <property type="protein sequence ID" value="RPA89784.1"/>
    <property type="molecule type" value="Genomic_DNA"/>
</dbReference>
<evidence type="ECO:0000313" key="2">
    <source>
        <dbReference type="Proteomes" id="UP000276215"/>
    </source>
</evidence>
<name>A0A3N4J7F0_9PEZI</name>